<dbReference type="PROSITE" id="PS50931">
    <property type="entry name" value="HTH_LYSR"/>
    <property type="match status" value="1"/>
</dbReference>
<dbReference type="OrthoDB" id="108771at2"/>
<dbReference type="Gene3D" id="3.40.190.10">
    <property type="entry name" value="Periplasmic binding protein-like II"/>
    <property type="match status" value="2"/>
</dbReference>
<dbReference type="SUPFAM" id="SSF53850">
    <property type="entry name" value="Periplasmic binding protein-like II"/>
    <property type="match status" value="1"/>
</dbReference>
<dbReference type="PRINTS" id="PR00039">
    <property type="entry name" value="HTHLYSR"/>
</dbReference>
<sequence>MDIQTLKYYVCVAESLSFTEAASQTGVSQSAISQQISELEKNLGTQLIVRNKRPLQLTWAGKVLFEEASILISSSEKVLKKVQLAANGTTGYLSIGFLGGIEKVFLPQAMRDFRNLYPDIYGSLHQYNWAEINEALMKEELDVGFTLSHRLKDFPDLVGKSLRSDVLCVVVHHSHPFASQKTIDVSTLAKEPFVMFTRKADYLLNDLTYTICAEYGFIPNIVNQSRDLSALLFMVEAGIGIMIIPGPVREVAGPELRVIELSYPNRYFDVMVAWNRNNVNTSIPLFVEHLASYPHKTFLDN</sequence>
<proteinExistence type="inferred from homology"/>
<organism evidence="6 7">
    <name type="scientific">Desulfosporosinus fructosivorans</name>
    <dbReference type="NCBI Taxonomy" id="2018669"/>
    <lineage>
        <taxon>Bacteria</taxon>
        <taxon>Bacillati</taxon>
        <taxon>Bacillota</taxon>
        <taxon>Clostridia</taxon>
        <taxon>Eubacteriales</taxon>
        <taxon>Desulfitobacteriaceae</taxon>
        <taxon>Desulfosporosinus</taxon>
    </lineage>
</organism>
<dbReference type="InterPro" id="IPR000847">
    <property type="entry name" value="LysR_HTH_N"/>
</dbReference>
<name>A0A4Z0R8A6_9FIRM</name>
<evidence type="ECO:0000256" key="4">
    <source>
        <dbReference type="ARBA" id="ARBA00023163"/>
    </source>
</evidence>
<dbReference type="AlphaFoldDB" id="A0A4Z0R8A6"/>
<comment type="similarity">
    <text evidence="1">Belongs to the LysR transcriptional regulatory family.</text>
</comment>
<dbReference type="Pfam" id="PF03466">
    <property type="entry name" value="LysR_substrate"/>
    <property type="match status" value="1"/>
</dbReference>
<keyword evidence="4" id="KW-0804">Transcription</keyword>
<protein>
    <submittedName>
        <fullName evidence="6">LysR family transcriptional regulator</fullName>
    </submittedName>
</protein>
<evidence type="ECO:0000256" key="1">
    <source>
        <dbReference type="ARBA" id="ARBA00009437"/>
    </source>
</evidence>
<dbReference type="Gene3D" id="1.10.10.10">
    <property type="entry name" value="Winged helix-like DNA-binding domain superfamily/Winged helix DNA-binding domain"/>
    <property type="match status" value="1"/>
</dbReference>
<keyword evidence="2" id="KW-0805">Transcription regulation</keyword>
<dbReference type="InterPro" id="IPR036390">
    <property type="entry name" value="WH_DNA-bd_sf"/>
</dbReference>
<dbReference type="FunFam" id="1.10.10.10:FF:000001">
    <property type="entry name" value="LysR family transcriptional regulator"/>
    <property type="match status" value="1"/>
</dbReference>
<dbReference type="PANTHER" id="PTHR30346:SF0">
    <property type="entry name" value="HCA OPERON TRANSCRIPTIONAL ACTIVATOR HCAR"/>
    <property type="match status" value="1"/>
</dbReference>
<comment type="caution">
    <text evidence="6">The sequence shown here is derived from an EMBL/GenBank/DDBJ whole genome shotgun (WGS) entry which is preliminary data.</text>
</comment>
<feature type="domain" description="HTH lysR-type" evidence="5">
    <location>
        <begin position="1"/>
        <end position="58"/>
    </location>
</feature>
<dbReference type="CDD" id="cd08414">
    <property type="entry name" value="PBP2_LTTR_aromatics_like"/>
    <property type="match status" value="1"/>
</dbReference>
<evidence type="ECO:0000256" key="3">
    <source>
        <dbReference type="ARBA" id="ARBA00023125"/>
    </source>
</evidence>
<dbReference type="SUPFAM" id="SSF46785">
    <property type="entry name" value="Winged helix' DNA-binding domain"/>
    <property type="match status" value="1"/>
</dbReference>
<gene>
    <name evidence="6" type="ORF">E4K67_10555</name>
</gene>
<dbReference type="RefSeq" id="WP_135546378.1">
    <property type="nucleotide sequence ID" value="NZ_SPQQ01000003.1"/>
</dbReference>
<dbReference type="InterPro" id="IPR036388">
    <property type="entry name" value="WH-like_DNA-bd_sf"/>
</dbReference>
<dbReference type="EMBL" id="SPQQ01000003">
    <property type="protein sequence ID" value="TGE38383.1"/>
    <property type="molecule type" value="Genomic_DNA"/>
</dbReference>
<evidence type="ECO:0000256" key="2">
    <source>
        <dbReference type="ARBA" id="ARBA00023015"/>
    </source>
</evidence>
<evidence type="ECO:0000259" key="5">
    <source>
        <dbReference type="PROSITE" id="PS50931"/>
    </source>
</evidence>
<keyword evidence="7" id="KW-1185">Reference proteome</keyword>
<keyword evidence="3" id="KW-0238">DNA-binding</keyword>
<dbReference type="GO" id="GO:0003700">
    <property type="term" value="F:DNA-binding transcription factor activity"/>
    <property type="evidence" value="ECO:0007669"/>
    <property type="project" value="InterPro"/>
</dbReference>
<dbReference type="GO" id="GO:0003677">
    <property type="term" value="F:DNA binding"/>
    <property type="evidence" value="ECO:0007669"/>
    <property type="project" value="UniProtKB-KW"/>
</dbReference>
<reference evidence="6 7" key="1">
    <citation type="submission" date="2019-03" db="EMBL/GenBank/DDBJ databases">
        <title>Draft Genome Sequence of Desulfosporosinus fructosivorans Strain 63.6F, Isolated from Marine Sediment in the Baltic Sea.</title>
        <authorList>
            <person name="Hausmann B."/>
            <person name="Vandieken V."/>
            <person name="Pjevac P."/>
            <person name="Schreck K."/>
            <person name="Herbold C.W."/>
            <person name="Loy A."/>
        </authorList>
    </citation>
    <scope>NUCLEOTIDE SEQUENCE [LARGE SCALE GENOMIC DNA]</scope>
    <source>
        <strain evidence="6 7">63.6F</strain>
    </source>
</reference>
<evidence type="ECO:0000313" key="6">
    <source>
        <dbReference type="EMBL" id="TGE38383.1"/>
    </source>
</evidence>
<dbReference type="PANTHER" id="PTHR30346">
    <property type="entry name" value="TRANSCRIPTIONAL DUAL REGULATOR HCAR-RELATED"/>
    <property type="match status" value="1"/>
</dbReference>
<evidence type="ECO:0000313" key="7">
    <source>
        <dbReference type="Proteomes" id="UP000298460"/>
    </source>
</evidence>
<accession>A0A4Z0R8A6</accession>
<dbReference type="GO" id="GO:0032993">
    <property type="term" value="C:protein-DNA complex"/>
    <property type="evidence" value="ECO:0007669"/>
    <property type="project" value="TreeGrafter"/>
</dbReference>
<dbReference type="Proteomes" id="UP000298460">
    <property type="component" value="Unassembled WGS sequence"/>
</dbReference>
<dbReference type="InterPro" id="IPR005119">
    <property type="entry name" value="LysR_subst-bd"/>
</dbReference>
<dbReference type="Pfam" id="PF00126">
    <property type="entry name" value="HTH_1"/>
    <property type="match status" value="1"/>
</dbReference>